<gene>
    <name evidence="1" type="ORF">BmR1_04g06000</name>
</gene>
<dbReference type="Proteomes" id="UP000002899">
    <property type="component" value="Chromosome IV"/>
</dbReference>
<evidence type="ECO:0000313" key="1">
    <source>
        <dbReference type="EMBL" id="CCF75398.1"/>
    </source>
</evidence>
<dbReference type="VEuPathDB" id="PiroplasmaDB:BmR1_04g06000"/>
<name>I7J8H2_BABMR</name>
<accession>I7J8H2</accession>
<reference evidence="1 2" key="1">
    <citation type="journal article" date="2012" name="Nucleic Acids Res.">
        <title>Sequencing of the smallest Apicomplexan genome from the human pathogen Babesia microti.</title>
        <authorList>
            <person name="Cornillot E."/>
            <person name="Hadj-Kaddour K."/>
            <person name="Dassouli A."/>
            <person name="Noel B."/>
            <person name="Ranwez V."/>
            <person name="Vacherie B."/>
            <person name="Augagneur Y."/>
            <person name="Bres V."/>
            <person name="Duclos A."/>
            <person name="Randazzo S."/>
            <person name="Carcy B."/>
            <person name="Debierre-Grockiego F."/>
            <person name="Delbecq S."/>
            <person name="Moubri-Menage K."/>
            <person name="Shams-Eldin H."/>
            <person name="Usmani-Brown S."/>
            <person name="Bringaud F."/>
            <person name="Wincker P."/>
            <person name="Vivares C.P."/>
            <person name="Schwarz R.T."/>
            <person name="Schetters T.P."/>
            <person name="Krause P.J."/>
            <person name="Gorenflot A."/>
            <person name="Berry V."/>
            <person name="Barbe V."/>
            <person name="Ben Mamoun C."/>
        </authorList>
    </citation>
    <scope>NUCLEOTIDE SEQUENCE [LARGE SCALE GENOMIC DNA]</scope>
    <source>
        <strain evidence="1 2">RI</strain>
    </source>
</reference>
<sequence length="1118" mass="126017">MEGGDDFTFPFPINQMGPPTDIFPVQYQENILKIPHPSKYVPLSSHMQSKMAPVAVHSPVYRSKYKIDISSLRRERPRSHPESIDPLIRAVNDISISEWKIRCLAHKQQLRQQNSQQQQASVPKAMSDVELTMDIAEKMGQNAHEEREVFKSNESIESTTSTVNFTNQMSLIPFQKDFLQFEISIPPGILQVIAMLIKVLAKRFPAWRCNDHALASNNINTQNTFEGNCLTLNDNTRINNSACCNSFWSKQNFITFSQELAKHLQLQRYYCHLRNIELMAKGRHKLTQVYIEIAEAITPSIYGESLQSIPPTLGALSLVIDTLALDAHKSSYPSYDAGCYNWTYSDCHKLDVIMKRLDFLVTERSCDGNSAADAKVNLENAEVHDNVFKYLPTYPFQHKCCRYLATNTGELVNNPSYHTLQRYSVCNKCLTVCLCNCPITQEFEIECDMECNPSHFSNFSHVSRSEISDFSDFMYISRSYSHGSCLYDYNTPDEISDHSSLYSSHEVEPNHRNAINKLSRTLSVETSSAVSSNYVSFNSNTLNSSTSRWSKEIDLLKSSEGKVYYGKSSAISHSSASPQLHSTFLRAISNNGQMALIQIINSPYLRILSLICDVLKMPLPNIEIDLFWWRYIEAYFGKLLNNCPGELIKSNDTTLGKFMASIIDVDKLVSELCGSIESTVIDFKMSNPNCIDIFVPGCEHVCRRFEKDKLGPWGFYASAVEYLVILNSLTHDLVFNENTLSFALGINTPINDINDGPGTTGSVSHTHALEQKNYYIYLNGTPSCLASIFRDKNPNHSLTLANCGSDHIDMQHLDDIYESIALEAEEILMNLVDADSLETIEEVNKLQPAYRRGYFNVTVTPSKFVLCLPVHFCGICYPLRRDCIGSKRCFTCSASKEAIEEALRICGSTKHGLEVKHREIIVTFSAKLGKEECIRLINHVEEEFISECIFQACKSVSSNKVAIISPVYKKVTSFTAQSCGGMANAMAEAKKCCKMLHRIYNNVESETLENSDLEITSVTNGALCTADWKNLKQHLGAVFKRFNDRLGRRIRKSYQIKLCDEQYALMFGGELLPLVTDNITNVVALGDAIMEALKTLGKHCCSTVFVNNFDDVSPKMIT</sequence>
<dbReference type="GeneID" id="24425845"/>
<dbReference type="AlphaFoldDB" id="I7J8H2"/>
<evidence type="ECO:0000313" key="2">
    <source>
        <dbReference type="Proteomes" id="UP000002899"/>
    </source>
</evidence>
<keyword evidence="2" id="KW-1185">Reference proteome</keyword>
<dbReference type="RefSeq" id="XP_012649806.1">
    <property type="nucleotide sequence ID" value="XM_012794352.1"/>
</dbReference>
<dbReference type="KEGG" id="bmic:BmR1_04g06000"/>
<reference evidence="1 2" key="3">
    <citation type="journal article" date="2016" name="Sci. Rep.">
        <title>Genome-wide diversity and gene expression profiling of Babesia microti isolates identify polymorphic genes that mediate host-pathogen interactions.</title>
        <authorList>
            <person name="Silva J.C."/>
            <person name="Cornillot E."/>
            <person name="McCracken C."/>
            <person name="Usmani-Brown S."/>
            <person name="Dwivedi A."/>
            <person name="Ifeonu O.O."/>
            <person name="Crabtree J."/>
            <person name="Gotia H.T."/>
            <person name="Virji A.Z."/>
            <person name="Reynes C."/>
            <person name="Colinge J."/>
            <person name="Kumar V."/>
            <person name="Lawres L."/>
            <person name="Pazzi J.E."/>
            <person name="Pablo J.V."/>
            <person name="Hung C."/>
            <person name="Brancato J."/>
            <person name="Kumari P."/>
            <person name="Orvis J."/>
            <person name="Tretina K."/>
            <person name="Chibucos M."/>
            <person name="Ott S."/>
            <person name="Sadzewicz L."/>
            <person name="Sengamalay N."/>
            <person name="Shetty A.C."/>
            <person name="Su Q."/>
            <person name="Tallon L."/>
            <person name="Fraser C.M."/>
            <person name="Frutos R."/>
            <person name="Molina D.M."/>
            <person name="Krause P.J."/>
            <person name="Ben Mamoun C."/>
        </authorList>
    </citation>
    <scope>NUCLEOTIDE SEQUENCE [LARGE SCALE GENOMIC DNA]</scope>
    <source>
        <strain evidence="1 2">RI</strain>
    </source>
</reference>
<proteinExistence type="predicted"/>
<dbReference type="EMBL" id="LN871599">
    <property type="protein sequence ID" value="CCF75398.1"/>
    <property type="molecule type" value="Genomic_DNA"/>
</dbReference>
<reference evidence="1 2" key="2">
    <citation type="journal article" date="2013" name="PLoS ONE">
        <title>Whole genome mapping and re-organization of the nuclear and mitochondrial genomes of Babesia microti isolates.</title>
        <authorList>
            <person name="Cornillot E."/>
            <person name="Dassouli A."/>
            <person name="Garg A."/>
            <person name="Pachikara N."/>
            <person name="Randazzo S."/>
            <person name="Depoix D."/>
            <person name="Carcy B."/>
            <person name="Delbecq S."/>
            <person name="Frutos R."/>
            <person name="Silva J.C."/>
            <person name="Sutton R."/>
            <person name="Krause P.J."/>
            <person name="Mamoun C.B."/>
        </authorList>
    </citation>
    <scope>NUCLEOTIDE SEQUENCE [LARGE SCALE GENOMIC DNA]</scope>
    <source>
        <strain evidence="1 2">RI</strain>
    </source>
</reference>
<organism evidence="1 2">
    <name type="scientific">Babesia microti (strain RI)</name>
    <dbReference type="NCBI Taxonomy" id="1133968"/>
    <lineage>
        <taxon>Eukaryota</taxon>
        <taxon>Sar</taxon>
        <taxon>Alveolata</taxon>
        <taxon>Apicomplexa</taxon>
        <taxon>Aconoidasida</taxon>
        <taxon>Piroplasmida</taxon>
        <taxon>Babesiidae</taxon>
        <taxon>Babesia</taxon>
    </lineage>
</organism>
<protein>
    <submittedName>
        <fullName evidence="1">Uncharacterized protein</fullName>
    </submittedName>
</protein>